<dbReference type="Proteomes" id="UP000028525">
    <property type="component" value="Unassembled WGS sequence"/>
</dbReference>
<dbReference type="PANTHER" id="PTHR30435:SF19">
    <property type="entry name" value="FLAGELLAR BASAL-BODY ROD PROTEIN FLGG"/>
    <property type="match status" value="1"/>
</dbReference>
<dbReference type="GO" id="GO:0009425">
    <property type="term" value="C:bacterial-type flagellum basal body"/>
    <property type="evidence" value="ECO:0007669"/>
    <property type="project" value="UniProtKB-SubCell"/>
</dbReference>
<keyword evidence="5" id="KW-0969">Cilium</keyword>
<keyword evidence="2" id="KW-0975">Bacterial flagellum</keyword>
<dbReference type="InterPro" id="IPR010930">
    <property type="entry name" value="Flg_bb/hook_C_dom"/>
</dbReference>
<evidence type="ECO:0000259" key="3">
    <source>
        <dbReference type="Pfam" id="PF06429"/>
    </source>
</evidence>
<dbReference type="AlphaFoldDB" id="A0A084JGM3"/>
<comment type="similarity">
    <text evidence="1 2">Belongs to the flagella basal body rod proteins family.</text>
</comment>
<comment type="caution">
    <text evidence="5">The sequence shown here is derived from an EMBL/GenBank/DDBJ whole genome shotgun (WGS) entry which is preliminary data.</text>
</comment>
<dbReference type="PANTHER" id="PTHR30435">
    <property type="entry name" value="FLAGELLAR PROTEIN"/>
    <property type="match status" value="1"/>
</dbReference>
<evidence type="ECO:0000259" key="4">
    <source>
        <dbReference type="Pfam" id="PF22692"/>
    </source>
</evidence>
<dbReference type="Pfam" id="PF06429">
    <property type="entry name" value="Flg_bbr_C"/>
    <property type="match status" value="1"/>
</dbReference>
<dbReference type="InterPro" id="IPR037925">
    <property type="entry name" value="FlgE/F/G-like"/>
</dbReference>
<keyword evidence="5" id="KW-0966">Cell projection</keyword>
<reference evidence="5 6" key="1">
    <citation type="submission" date="2014-07" db="EMBL/GenBank/DDBJ databases">
        <title>Draft genome of Clostridium celerecrescens 152B isolated from sediments associated with methane hydrate from Krishna Godavari basin.</title>
        <authorList>
            <person name="Honkalas V.S."/>
            <person name="Dabir A.P."/>
            <person name="Arora P."/>
            <person name="Dhakephalkar P.K."/>
        </authorList>
    </citation>
    <scope>NUCLEOTIDE SEQUENCE [LARGE SCALE GENOMIC DNA]</scope>
    <source>
        <strain evidence="5 6">152B</strain>
    </source>
</reference>
<dbReference type="GO" id="GO:0071978">
    <property type="term" value="P:bacterial-type flagellum-dependent swarming motility"/>
    <property type="evidence" value="ECO:0007669"/>
    <property type="project" value="TreeGrafter"/>
</dbReference>
<dbReference type="InterPro" id="IPR020013">
    <property type="entry name" value="Flagellar_FlgE/F/G"/>
</dbReference>
<evidence type="ECO:0000313" key="5">
    <source>
        <dbReference type="EMBL" id="KEZ88107.1"/>
    </source>
</evidence>
<feature type="domain" description="Flagellar hook protein FlgE/F/G-like D1" evidence="4">
    <location>
        <begin position="99"/>
        <end position="157"/>
    </location>
</feature>
<dbReference type="NCBIfam" id="TIGR03506">
    <property type="entry name" value="FlgEFG_subfam"/>
    <property type="match status" value="1"/>
</dbReference>
<name>A0A084JGM3_9FIRM</name>
<dbReference type="RefSeq" id="WP_038283824.1">
    <property type="nucleotide sequence ID" value="NZ_JPME01000026.1"/>
</dbReference>
<evidence type="ECO:0000256" key="1">
    <source>
        <dbReference type="ARBA" id="ARBA00009677"/>
    </source>
</evidence>
<sequence>MFQGFYNLASGMLYQTRNLNVIGNNMVNSATPGFKPDRMVSTTFRDEMLYRSGNRDKSNPVQIGSVSMIRASRSTVTNYNQGVLEETGGNLDFALTKPGFFAIQDSAGNQVYTRNGSFTIDEEGYLSSPSRGRVIGEDGNPIELPSDHITVDQLGNIYEMPIKGLGTGEDGGNTEEQEPVLLGKLRVVDFNDYTQLVKGDNGVFTTTAEGNEVDGGVQWKSLESSNIDPIEEMTQMITSQRATQSAAQVLRIYDQLMGKVSNEIGRV</sequence>
<dbReference type="OrthoDB" id="9800375at2"/>
<keyword evidence="6" id="KW-1185">Reference proteome</keyword>
<evidence type="ECO:0000313" key="6">
    <source>
        <dbReference type="Proteomes" id="UP000028525"/>
    </source>
</evidence>
<evidence type="ECO:0000256" key="2">
    <source>
        <dbReference type="RuleBase" id="RU362116"/>
    </source>
</evidence>
<proteinExistence type="inferred from homology"/>
<comment type="subcellular location">
    <subcellularLocation>
        <location evidence="2">Bacterial flagellum basal body</location>
    </subcellularLocation>
</comment>
<dbReference type="Pfam" id="PF22692">
    <property type="entry name" value="LlgE_F_G_D1"/>
    <property type="match status" value="1"/>
</dbReference>
<protein>
    <submittedName>
        <fullName evidence="5">Flagellar hook-basal body protein</fullName>
    </submittedName>
</protein>
<keyword evidence="5" id="KW-0282">Flagellum</keyword>
<dbReference type="InterPro" id="IPR053967">
    <property type="entry name" value="LlgE_F_G-like_D1"/>
</dbReference>
<gene>
    <name evidence="5" type="ORF">IO98_19220</name>
</gene>
<feature type="domain" description="Flagellar basal-body/hook protein C-terminal" evidence="3">
    <location>
        <begin position="221"/>
        <end position="262"/>
    </location>
</feature>
<dbReference type="SUPFAM" id="SSF117143">
    <property type="entry name" value="Flagellar hook protein flgE"/>
    <property type="match status" value="1"/>
</dbReference>
<dbReference type="EMBL" id="JPME01000026">
    <property type="protein sequence ID" value="KEZ88107.1"/>
    <property type="molecule type" value="Genomic_DNA"/>
</dbReference>
<organism evidence="5 6">
    <name type="scientific">Lacrimispora celerecrescens</name>
    <dbReference type="NCBI Taxonomy" id="29354"/>
    <lineage>
        <taxon>Bacteria</taxon>
        <taxon>Bacillati</taxon>
        <taxon>Bacillota</taxon>
        <taxon>Clostridia</taxon>
        <taxon>Lachnospirales</taxon>
        <taxon>Lachnospiraceae</taxon>
        <taxon>Lacrimispora</taxon>
    </lineage>
</organism>
<accession>A0A084JGM3</accession>
<dbReference type="STRING" id="29354.IO98_19220"/>